<evidence type="ECO:0000313" key="8">
    <source>
        <dbReference type="Proteomes" id="UP001214131"/>
    </source>
</evidence>
<dbReference type="EMBL" id="JADOFV010000001">
    <property type="protein sequence ID" value="MBF7126721.1"/>
    <property type="molecule type" value="Genomic_DNA"/>
</dbReference>
<evidence type="ECO:0000259" key="2">
    <source>
        <dbReference type="Pfam" id="PF13649"/>
    </source>
</evidence>
<organism evidence="4 7">
    <name type="scientific">Pediococcus pentosaceus</name>
    <dbReference type="NCBI Taxonomy" id="1255"/>
    <lineage>
        <taxon>Bacteria</taxon>
        <taxon>Bacillati</taxon>
        <taxon>Bacillota</taxon>
        <taxon>Bacilli</taxon>
        <taxon>Lactobacillales</taxon>
        <taxon>Lactobacillaceae</taxon>
        <taxon>Pediococcus</taxon>
    </lineage>
</organism>
<evidence type="ECO:0000313" key="4">
    <source>
        <dbReference type="EMBL" id="MBF7126721.1"/>
    </source>
</evidence>
<dbReference type="PANTHER" id="PTHR43861">
    <property type="entry name" value="TRANS-ACONITATE 2-METHYLTRANSFERASE-RELATED"/>
    <property type="match status" value="1"/>
</dbReference>
<reference evidence="3 6" key="1">
    <citation type="submission" date="2019-10" db="EMBL/GenBank/DDBJ databases">
        <authorList>
            <person name="Irmler S."/>
            <person name="Berthoud H."/>
            <person name="Roetschi A."/>
            <person name="Arias E."/>
            <person name="Shani N."/>
            <person name="Wuethrich D."/>
            <person name="Bruggmann R."/>
        </authorList>
    </citation>
    <scope>NUCLEOTIDE SEQUENCE [LARGE SCALE GENOMIC DNA]</scope>
    <source>
        <strain evidence="3 6">FAM13073</strain>
    </source>
</reference>
<dbReference type="Pfam" id="PF13649">
    <property type="entry name" value="Methyltransf_25"/>
    <property type="match status" value="1"/>
</dbReference>
<dbReference type="SUPFAM" id="SSF53335">
    <property type="entry name" value="S-adenosyl-L-methionine-dependent methyltransferases"/>
    <property type="match status" value="1"/>
</dbReference>
<evidence type="ECO:0000313" key="5">
    <source>
        <dbReference type="EMBL" id="WEA57530.1"/>
    </source>
</evidence>
<reference evidence="5 8" key="5">
    <citation type="submission" date="2023-02" db="EMBL/GenBank/DDBJ databases">
        <title>Comparative genomics and fermentation flavor characterization of five lactic acid bacteria reveal flavor biosynthesis metabolic pathways in fermented muskmelon puree.</title>
        <authorList>
            <person name="Yuan L."/>
            <person name="Li M."/>
            <person name="Xu X."/>
            <person name="Lao F."/>
            <person name="Wu J."/>
        </authorList>
    </citation>
    <scope>NUCLEOTIDE SEQUENCE [LARGE SCALE GENOMIC DNA]</scope>
    <source>
        <strain evidence="5 8">Ca-4</strain>
    </source>
</reference>
<dbReference type="GeneID" id="33061280"/>
<keyword evidence="6" id="KW-1185">Reference proteome</keyword>
<reference evidence="4" key="4">
    <citation type="submission" date="2020-11" db="EMBL/GenBank/DDBJ databases">
        <title>Antibiotic susceptibility profiles of Pediococcus pentosaceus from various origins and their implications for the safety assessment of strains with food-technology applications.</title>
        <authorList>
            <person name="Shani N."/>
            <person name="Oberhaensli S."/>
            <person name="Arias E."/>
        </authorList>
    </citation>
    <scope>NUCLEOTIDE SEQUENCE</scope>
    <source>
        <strain evidence="4">FAM 19164</strain>
    </source>
</reference>
<dbReference type="GO" id="GO:0032259">
    <property type="term" value="P:methylation"/>
    <property type="evidence" value="ECO:0007669"/>
    <property type="project" value="UniProtKB-KW"/>
</dbReference>
<reference evidence="6" key="3">
    <citation type="submission" date="2020-03" db="EMBL/GenBank/DDBJ databases">
        <title>SpeciesPrimer: A bioinformatics pipeline dedicated to the design of qPCR primers for the quantification of bacterial species.</title>
        <authorList>
            <person name="Dreier M."/>
            <person name="Berthoud H."/>
            <person name="Shani N."/>
            <person name="Wechsler D."/>
            <person name="Junier P."/>
        </authorList>
    </citation>
    <scope>NUCLEOTIDE SEQUENCE [LARGE SCALE GENOMIC DNA]</scope>
    <source>
        <strain evidence="6">FAM13073</strain>
    </source>
</reference>
<dbReference type="EMBL" id="CP118739">
    <property type="protein sequence ID" value="WEA57530.1"/>
    <property type="molecule type" value="Genomic_DNA"/>
</dbReference>
<evidence type="ECO:0000313" key="6">
    <source>
        <dbReference type="Proteomes" id="UP000472573"/>
    </source>
</evidence>
<dbReference type="EMBL" id="WENB01000001">
    <property type="protein sequence ID" value="KAF0414828.1"/>
    <property type="molecule type" value="Genomic_DNA"/>
</dbReference>
<dbReference type="OMA" id="ICCDSLN"/>
<dbReference type="InterPro" id="IPR029063">
    <property type="entry name" value="SAM-dependent_MTases_sf"/>
</dbReference>
<protein>
    <submittedName>
        <fullName evidence="4">Class I SAM-dependent methyltransferase</fullName>
    </submittedName>
    <submittedName>
        <fullName evidence="3">Methyltransferase domain-containing protein</fullName>
    </submittedName>
</protein>
<accession>A0A0Q0U4I0</accession>
<dbReference type="Gene3D" id="3.40.50.150">
    <property type="entry name" value="Vaccinia Virus protein VP39"/>
    <property type="match status" value="1"/>
</dbReference>
<gene>
    <name evidence="3" type="ORF">GBO79_00455</name>
    <name evidence="4" type="ORF">ITQ97_02565</name>
    <name evidence="5" type="ORF">PWB86_01180</name>
</gene>
<name>A0A0Q0U4I0_PEDPE</name>
<proteinExistence type="predicted"/>
<evidence type="ECO:0000256" key="1">
    <source>
        <dbReference type="ARBA" id="ARBA00022679"/>
    </source>
</evidence>
<dbReference type="Proteomes" id="UP000743107">
    <property type="component" value="Unassembled WGS sequence"/>
</dbReference>
<dbReference type="InterPro" id="IPR041698">
    <property type="entry name" value="Methyltransf_25"/>
</dbReference>
<dbReference type="Proteomes" id="UP000472573">
    <property type="component" value="Unassembled WGS sequence"/>
</dbReference>
<evidence type="ECO:0000313" key="7">
    <source>
        <dbReference type="Proteomes" id="UP000743107"/>
    </source>
</evidence>
<evidence type="ECO:0000313" key="3">
    <source>
        <dbReference type="EMBL" id="KAF0414828.1"/>
    </source>
</evidence>
<keyword evidence="1" id="KW-0808">Transferase</keyword>
<sequence length="245" mass="28969">MIYQSFAELYDQLFDEDEYQNWFEYTQKEVDLSHKNNWLELACGAGRLVVQLAQHGQIVTGFDLSEEMLALAEQHTRDAEVAAELIQGNMLDLSELEQFDVVSCYADSFCYLPDEEQVLQSFSEVYEHLKSGGQFIFDVITPYQTGVVYPGYMFNYQDDRQAFIWSSFEGEDKYHVEHDLTFFTKANDDELFRRTEETHFERTYELETYVKLLEKAGFSKIKYYADYGKAEVDEKTTRWFFSCRR</sequence>
<dbReference type="RefSeq" id="WP_002833809.1">
    <property type="nucleotide sequence ID" value="NZ_BJZY01000002.1"/>
</dbReference>
<dbReference type="Gene3D" id="2.20.25.110">
    <property type="entry name" value="S-adenosyl-L-methionine-dependent methyltransferases"/>
    <property type="match status" value="1"/>
</dbReference>
<dbReference type="AlphaFoldDB" id="A0A0Q0U4I0"/>
<feature type="domain" description="Methyltransferase" evidence="2">
    <location>
        <begin position="39"/>
        <end position="133"/>
    </location>
</feature>
<reference evidence="3" key="2">
    <citation type="submission" date="2019-12" db="EMBL/GenBank/DDBJ databases">
        <title>SpeciesPrimer: A bioinformatics pipeline dedicated to the design of qPCR primers for the quantification of bacterial species.</title>
        <authorList>
            <person name="Dreier M."/>
            <person name="Berthoud H."/>
            <person name="Shani N."/>
            <person name="Wechsler D."/>
            <person name="Junier P."/>
        </authorList>
    </citation>
    <scope>NUCLEOTIDE SEQUENCE</scope>
    <source>
        <strain evidence="3">FAM13073</strain>
    </source>
</reference>
<keyword evidence="4" id="KW-0489">Methyltransferase</keyword>
<dbReference type="GO" id="GO:0008168">
    <property type="term" value="F:methyltransferase activity"/>
    <property type="evidence" value="ECO:0007669"/>
    <property type="project" value="UniProtKB-KW"/>
</dbReference>
<dbReference type="CDD" id="cd02440">
    <property type="entry name" value="AdoMet_MTases"/>
    <property type="match status" value="1"/>
</dbReference>
<dbReference type="Proteomes" id="UP001214131">
    <property type="component" value="Chromosome"/>
</dbReference>